<dbReference type="InterPro" id="IPR013249">
    <property type="entry name" value="RNA_pol_sigma70_r4_t2"/>
</dbReference>
<dbReference type="KEGG" id="npy:NPRO_09460"/>
<dbReference type="Pfam" id="PF08281">
    <property type="entry name" value="Sigma70_r4_2"/>
    <property type="match status" value="1"/>
</dbReference>
<dbReference type="InterPro" id="IPR014284">
    <property type="entry name" value="RNA_pol_sigma-70_dom"/>
</dbReference>
<dbReference type="SUPFAM" id="SSF88659">
    <property type="entry name" value="Sigma3 and sigma4 domains of RNA polymerase sigma factors"/>
    <property type="match status" value="1"/>
</dbReference>
<dbReference type="PANTHER" id="PTHR43133">
    <property type="entry name" value="RNA POLYMERASE ECF-TYPE SIGMA FACTO"/>
    <property type="match status" value="1"/>
</dbReference>
<dbReference type="Pfam" id="PF04542">
    <property type="entry name" value="Sigma70_r2"/>
    <property type="match status" value="1"/>
</dbReference>
<gene>
    <name evidence="7" type="ORF">NPRO_09460</name>
</gene>
<dbReference type="AlphaFoldDB" id="A0A809S927"/>
<feature type="domain" description="RNA polymerase sigma factor 70 region 4 type 2" evidence="6">
    <location>
        <begin position="181"/>
        <end position="231"/>
    </location>
</feature>
<evidence type="ECO:0000313" key="8">
    <source>
        <dbReference type="Proteomes" id="UP000662873"/>
    </source>
</evidence>
<evidence type="ECO:0000256" key="3">
    <source>
        <dbReference type="ARBA" id="ARBA00023082"/>
    </source>
</evidence>
<dbReference type="InterPro" id="IPR036388">
    <property type="entry name" value="WH-like_DNA-bd_sf"/>
</dbReference>
<dbReference type="NCBIfam" id="TIGR02937">
    <property type="entry name" value="sigma70-ECF"/>
    <property type="match status" value="1"/>
</dbReference>
<evidence type="ECO:0000313" key="7">
    <source>
        <dbReference type="EMBL" id="BBO23351.1"/>
    </source>
</evidence>
<comment type="similarity">
    <text evidence="1">Belongs to the sigma-70 factor family. ECF subfamily.</text>
</comment>
<feature type="domain" description="RNA polymerase sigma-70 region 2" evidence="5">
    <location>
        <begin position="75"/>
        <end position="137"/>
    </location>
</feature>
<dbReference type="CDD" id="cd06171">
    <property type="entry name" value="Sigma70_r4"/>
    <property type="match status" value="1"/>
</dbReference>
<keyword evidence="2" id="KW-0805">Transcription regulation</keyword>
<name>A0A809S927_9BACT</name>
<evidence type="ECO:0000256" key="4">
    <source>
        <dbReference type="ARBA" id="ARBA00023163"/>
    </source>
</evidence>
<evidence type="ECO:0000256" key="1">
    <source>
        <dbReference type="ARBA" id="ARBA00010641"/>
    </source>
</evidence>
<dbReference type="Gene3D" id="1.10.10.10">
    <property type="entry name" value="Winged helix-like DNA-binding domain superfamily/Winged helix DNA-binding domain"/>
    <property type="match status" value="1"/>
</dbReference>
<dbReference type="InterPro" id="IPR039425">
    <property type="entry name" value="RNA_pol_sigma-70-like"/>
</dbReference>
<dbReference type="InterPro" id="IPR007627">
    <property type="entry name" value="RNA_pol_sigma70_r2"/>
</dbReference>
<proteinExistence type="inferred from homology"/>
<reference evidence="7" key="1">
    <citation type="journal article" name="DNA Res.">
        <title>The physiological potential of anammox bacteria as revealed by their core genome structure.</title>
        <authorList>
            <person name="Okubo T."/>
            <person name="Toyoda A."/>
            <person name="Fukuhara K."/>
            <person name="Uchiyama I."/>
            <person name="Harigaya Y."/>
            <person name="Kuroiwa M."/>
            <person name="Suzuki T."/>
            <person name="Murakami Y."/>
            <person name="Suwa Y."/>
            <person name="Takami H."/>
        </authorList>
    </citation>
    <scope>NUCLEOTIDE SEQUENCE</scope>
    <source>
        <strain evidence="7">317325-2</strain>
    </source>
</reference>
<protein>
    <submittedName>
        <fullName evidence="7">RNA polymerase factor sigma-24</fullName>
    </submittedName>
</protein>
<dbReference type="GO" id="GO:0006352">
    <property type="term" value="P:DNA-templated transcription initiation"/>
    <property type="evidence" value="ECO:0007669"/>
    <property type="project" value="InterPro"/>
</dbReference>
<dbReference type="Gene3D" id="1.10.1740.10">
    <property type="match status" value="1"/>
</dbReference>
<organism evidence="7 8">
    <name type="scientific">Candidatus Nitrosymbiomonas proteolyticus</name>
    <dbReference type="NCBI Taxonomy" id="2608984"/>
    <lineage>
        <taxon>Bacteria</taxon>
        <taxon>Bacillati</taxon>
        <taxon>Armatimonadota</taxon>
        <taxon>Armatimonadota incertae sedis</taxon>
        <taxon>Candidatus Nitrosymbiomonas</taxon>
    </lineage>
</organism>
<dbReference type="GO" id="GO:0003677">
    <property type="term" value="F:DNA binding"/>
    <property type="evidence" value="ECO:0007669"/>
    <property type="project" value="InterPro"/>
</dbReference>
<dbReference type="PANTHER" id="PTHR43133:SF59">
    <property type="entry name" value="ECF RNA POLYMERASE SIGMA FACTOR SIGR"/>
    <property type="match status" value="1"/>
</dbReference>
<evidence type="ECO:0000259" key="6">
    <source>
        <dbReference type="Pfam" id="PF08281"/>
    </source>
</evidence>
<accession>A0A809S927</accession>
<sequence length="246" mass="28397">MFLGLSDRKAAFVAVQRTGLYLWTKFEAFHNELGTNSPGSAFQYMKMSTIAGSAPGVLTPPTAEDYGRFERMMNDTRRRAYSMALQLTRNKSDAEDLLQDTYYKAWRGFESYSPERPFLNWLLRIMQRAYLDTRRRDNPIRKAESLNQMVSPSDGEVQELAIPDSRLAPDDELFESEYASEVRALINELPHLYREAIEMCDIEGLSYAEIAERQGTTIGTVRSRIHRGRKILRDWVISRRPSLIPK</sequence>
<dbReference type="EMBL" id="AP021858">
    <property type="protein sequence ID" value="BBO23351.1"/>
    <property type="molecule type" value="Genomic_DNA"/>
</dbReference>
<dbReference type="SUPFAM" id="SSF88946">
    <property type="entry name" value="Sigma2 domain of RNA polymerase sigma factors"/>
    <property type="match status" value="1"/>
</dbReference>
<keyword evidence="4" id="KW-0804">Transcription</keyword>
<keyword evidence="3" id="KW-0731">Sigma factor</keyword>
<evidence type="ECO:0000256" key="2">
    <source>
        <dbReference type="ARBA" id="ARBA00023015"/>
    </source>
</evidence>
<dbReference type="GO" id="GO:0016987">
    <property type="term" value="F:sigma factor activity"/>
    <property type="evidence" value="ECO:0007669"/>
    <property type="project" value="UniProtKB-KW"/>
</dbReference>
<dbReference type="InterPro" id="IPR013324">
    <property type="entry name" value="RNA_pol_sigma_r3/r4-like"/>
</dbReference>
<evidence type="ECO:0000259" key="5">
    <source>
        <dbReference type="Pfam" id="PF04542"/>
    </source>
</evidence>
<dbReference type="Proteomes" id="UP000662873">
    <property type="component" value="Chromosome"/>
</dbReference>
<dbReference type="InterPro" id="IPR013325">
    <property type="entry name" value="RNA_pol_sigma_r2"/>
</dbReference>